<dbReference type="SMART" id="SM00382">
    <property type="entry name" value="AAA"/>
    <property type="match status" value="1"/>
</dbReference>
<feature type="transmembrane region" description="Helical" evidence="11">
    <location>
        <begin position="230"/>
        <end position="250"/>
    </location>
</feature>
<sequence>MVVAALIVASALISVASPFLLREILDVSLPSRDTALTALLTAGLIAIAIGTTVLDVIQSRQSTLVGQSVMHRLRTAVYGHLQRLSLGFYTRTRTGEIQSRIAGDIVAMQATVTSTVTTVVSSGTTVIATLVAMLALDWKLTLVSLVLVPVFVLISRRVGGMRRQIATVRQERMADLSSQVSESLSVSGILLTKTMGRGATLRDRFTETSGELADLEVRAATTGRWRQSSISMIVAVLPAVIYLAAAFTVAGSTGPVSIGTLVAFTTLQAQLFRPMISLLRAGVDLQTSMAMFRRVFDYLDLPVEIDEPTSPSPLPHGPGQLRFDGVTFSYPGTDATTLADIDLTVPAGQHVAVVGSTGSGKTTLGYLAARLYDPTGGTVTLDGIDLRELRLADLASVVGVVSQEAYLLHASIADNLRFARPDASDANLVAAARAAQIHDLIVALPQGYQTVVGERGYRFSGGEKQRLAIARMILRNPPILVLDEATSALDTRTEAAVTAALDGLTQGRTTLTIAHRLSTVREADVIVVLDCGRIVETGTHDELMARHGRYAALVHRDLVGADSVSEPAGVAA</sequence>
<evidence type="ECO:0000256" key="5">
    <source>
        <dbReference type="ARBA" id="ARBA00022692"/>
    </source>
</evidence>
<evidence type="ECO:0000256" key="2">
    <source>
        <dbReference type="ARBA" id="ARBA00022448"/>
    </source>
</evidence>
<dbReference type="Pfam" id="PF00005">
    <property type="entry name" value="ABC_tran"/>
    <property type="match status" value="1"/>
</dbReference>
<evidence type="ECO:0000256" key="8">
    <source>
        <dbReference type="ARBA" id="ARBA00022989"/>
    </source>
</evidence>
<accession>A0A4U6QNT0</accession>
<keyword evidence="7 14" id="KW-0067">ATP-binding</keyword>
<name>A0A4U6QNT0_9ACTN</name>
<dbReference type="OrthoDB" id="9806127at2"/>
<keyword evidence="3" id="KW-1003">Cell membrane</keyword>
<evidence type="ECO:0000256" key="4">
    <source>
        <dbReference type="ARBA" id="ARBA00022519"/>
    </source>
</evidence>
<dbReference type="PANTHER" id="PTHR43394">
    <property type="entry name" value="ATP-DEPENDENT PERMEASE MDL1, MITOCHONDRIAL"/>
    <property type="match status" value="1"/>
</dbReference>
<keyword evidence="5 11" id="KW-0812">Transmembrane</keyword>
<organism evidence="14 15">
    <name type="scientific">Nakamurella flava</name>
    <dbReference type="NCBI Taxonomy" id="2576308"/>
    <lineage>
        <taxon>Bacteria</taxon>
        <taxon>Bacillati</taxon>
        <taxon>Actinomycetota</taxon>
        <taxon>Actinomycetes</taxon>
        <taxon>Nakamurellales</taxon>
        <taxon>Nakamurellaceae</taxon>
        <taxon>Nakamurella</taxon>
    </lineage>
</organism>
<evidence type="ECO:0000256" key="9">
    <source>
        <dbReference type="ARBA" id="ARBA00023136"/>
    </source>
</evidence>
<dbReference type="FunFam" id="3.40.50.300:FF:000221">
    <property type="entry name" value="Multidrug ABC transporter ATP-binding protein"/>
    <property type="match status" value="1"/>
</dbReference>
<dbReference type="Pfam" id="PF00664">
    <property type="entry name" value="ABC_membrane"/>
    <property type="match status" value="1"/>
</dbReference>
<dbReference type="Gene3D" id="1.20.1560.10">
    <property type="entry name" value="ABC transporter type 1, transmembrane domain"/>
    <property type="match status" value="1"/>
</dbReference>
<evidence type="ECO:0000256" key="10">
    <source>
        <dbReference type="ARBA" id="ARBA00023455"/>
    </source>
</evidence>
<dbReference type="InterPro" id="IPR017871">
    <property type="entry name" value="ABC_transporter-like_CS"/>
</dbReference>
<dbReference type="PROSITE" id="PS50893">
    <property type="entry name" value="ABC_TRANSPORTER_2"/>
    <property type="match status" value="1"/>
</dbReference>
<dbReference type="GO" id="GO:0015421">
    <property type="term" value="F:ABC-type oligopeptide transporter activity"/>
    <property type="evidence" value="ECO:0007669"/>
    <property type="project" value="TreeGrafter"/>
</dbReference>
<protein>
    <submittedName>
        <fullName evidence="14">ABC transporter ATP-binding protein</fullName>
    </submittedName>
</protein>
<dbReference type="GO" id="GO:0005886">
    <property type="term" value="C:plasma membrane"/>
    <property type="evidence" value="ECO:0007669"/>
    <property type="project" value="UniProtKB-SubCell"/>
</dbReference>
<dbReference type="GO" id="GO:0016887">
    <property type="term" value="F:ATP hydrolysis activity"/>
    <property type="evidence" value="ECO:0007669"/>
    <property type="project" value="InterPro"/>
</dbReference>
<keyword evidence="2" id="KW-0813">Transport</keyword>
<keyword evidence="6" id="KW-0547">Nucleotide-binding</keyword>
<keyword evidence="4" id="KW-0997">Cell inner membrane</keyword>
<dbReference type="InterPro" id="IPR003593">
    <property type="entry name" value="AAA+_ATPase"/>
</dbReference>
<dbReference type="InterPro" id="IPR003439">
    <property type="entry name" value="ABC_transporter-like_ATP-bd"/>
</dbReference>
<evidence type="ECO:0000313" key="14">
    <source>
        <dbReference type="EMBL" id="TKV62121.1"/>
    </source>
</evidence>
<dbReference type="InterPro" id="IPR039421">
    <property type="entry name" value="Type_1_exporter"/>
</dbReference>
<dbReference type="GO" id="GO:0005524">
    <property type="term" value="F:ATP binding"/>
    <property type="evidence" value="ECO:0007669"/>
    <property type="project" value="UniProtKB-KW"/>
</dbReference>
<comment type="subcellular location">
    <subcellularLocation>
        <location evidence="1">Cell inner membrane</location>
        <topology evidence="1">Multi-pass membrane protein</topology>
    </subcellularLocation>
</comment>
<evidence type="ECO:0000259" key="13">
    <source>
        <dbReference type="PROSITE" id="PS50929"/>
    </source>
</evidence>
<dbReference type="Proteomes" id="UP000306985">
    <property type="component" value="Unassembled WGS sequence"/>
</dbReference>
<evidence type="ECO:0000256" key="1">
    <source>
        <dbReference type="ARBA" id="ARBA00004429"/>
    </source>
</evidence>
<feature type="transmembrane region" description="Helical" evidence="11">
    <location>
        <begin position="34"/>
        <end position="57"/>
    </location>
</feature>
<evidence type="ECO:0000256" key="7">
    <source>
        <dbReference type="ARBA" id="ARBA00022840"/>
    </source>
</evidence>
<feature type="domain" description="ABC transmembrane type-1" evidence="13">
    <location>
        <begin position="1"/>
        <end position="287"/>
    </location>
</feature>
<dbReference type="CDD" id="cd18550">
    <property type="entry name" value="ABC_6TM_exporter_like"/>
    <property type="match status" value="1"/>
</dbReference>
<dbReference type="InterPro" id="IPR036640">
    <property type="entry name" value="ABC1_TM_sf"/>
</dbReference>
<comment type="caution">
    <text evidence="14">The sequence shown here is derived from an EMBL/GenBank/DDBJ whole genome shotgun (WGS) entry which is preliminary data.</text>
</comment>
<feature type="domain" description="ABC transporter" evidence="12">
    <location>
        <begin position="321"/>
        <end position="556"/>
    </location>
</feature>
<dbReference type="SUPFAM" id="SSF90123">
    <property type="entry name" value="ABC transporter transmembrane region"/>
    <property type="match status" value="1"/>
</dbReference>
<dbReference type="AlphaFoldDB" id="A0A4U6QNT0"/>
<evidence type="ECO:0000256" key="6">
    <source>
        <dbReference type="ARBA" id="ARBA00022741"/>
    </source>
</evidence>
<dbReference type="PROSITE" id="PS50929">
    <property type="entry name" value="ABC_TM1F"/>
    <property type="match status" value="1"/>
</dbReference>
<evidence type="ECO:0000313" key="15">
    <source>
        <dbReference type="Proteomes" id="UP000306985"/>
    </source>
</evidence>
<dbReference type="InterPro" id="IPR027417">
    <property type="entry name" value="P-loop_NTPase"/>
</dbReference>
<reference evidence="14 15" key="1">
    <citation type="submission" date="2019-05" db="EMBL/GenBank/DDBJ databases">
        <title>Nakamurella sp. N5BH11, whole genome shotgun sequence.</title>
        <authorList>
            <person name="Tuo L."/>
        </authorList>
    </citation>
    <scope>NUCLEOTIDE SEQUENCE [LARGE SCALE GENOMIC DNA]</scope>
    <source>
        <strain evidence="14 15">N5BH11</strain>
    </source>
</reference>
<keyword evidence="8 11" id="KW-1133">Transmembrane helix</keyword>
<evidence type="ECO:0000259" key="12">
    <source>
        <dbReference type="PROSITE" id="PS50893"/>
    </source>
</evidence>
<keyword evidence="15" id="KW-1185">Reference proteome</keyword>
<gene>
    <name evidence="14" type="ORF">FDO65_03465</name>
</gene>
<evidence type="ECO:0000256" key="11">
    <source>
        <dbReference type="SAM" id="Phobius"/>
    </source>
</evidence>
<feature type="transmembrane region" description="Helical" evidence="11">
    <location>
        <begin position="126"/>
        <end position="154"/>
    </location>
</feature>
<dbReference type="EMBL" id="SZZH01000001">
    <property type="protein sequence ID" value="TKV62121.1"/>
    <property type="molecule type" value="Genomic_DNA"/>
</dbReference>
<dbReference type="PROSITE" id="PS00211">
    <property type="entry name" value="ABC_TRANSPORTER_1"/>
    <property type="match status" value="1"/>
</dbReference>
<dbReference type="SUPFAM" id="SSF52540">
    <property type="entry name" value="P-loop containing nucleoside triphosphate hydrolases"/>
    <property type="match status" value="1"/>
</dbReference>
<dbReference type="Gene3D" id="3.40.50.300">
    <property type="entry name" value="P-loop containing nucleotide triphosphate hydrolases"/>
    <property type="match status" value="1"/>
</dbReference>
<comment type="similarity">
    <text evidence="10">Belongs to the ABC transporter superfamily. Siderophore-Fe(3+) uptake transporter (SIUT) (TC 3.A.1.21) family.</text>
</comment>
<dbReference type="PANTHER" id="PTHR43394:SF1">
    <property type="entry name" value="ATP-BINDING CASSETTE SUB-FAMILY B MEMBER 10, MITOCHONDRIAL"/>
    <property type="match status" value="1"/>
</dbReference>
<dbReference type="InterPro" id="IPR011527">
    <property type="entry name" value="ABC1_TM_dom"/>
</dbReference>
<keyword evidence="9 11" id="KW-0472">Membrane</keyword>
<evidence type="ECO:0000256" key="3">
    <source>
        <dbReference type="ARBA" id="ARBA00022475"/>
    </source>
</evidence>
<proteinExistence type="inferred from homology"/>